<name>A0A5C6PP91_9TELE</name>
<feature type="compositionally biased region" description="Acidic residues" evidence="1">
    <location>
        <begin position="52"/>
        <end position="62"/>
    </location>
</feature>
<feature type="compositionally biased region" description="Polar residues" evidence="1">
    <location>
        <begin position="1"/>
        <end position="23"/>
    </location>
</feature>
<sequence>MVVTFINTRANRNSGRQGNTGNSPFFRLSVRTKSMGCRLGTGRSDRKGLTGEEADDVAEQTGDEQQRSRGQVAKSGP</sequence>
<dbReference type="Proteomes" id="UP000324091">
    <property type="component" value="Chromosome 1"/>
</dbReference>
<reference evidence="2 3" key="1">
    <citation type="submission" date="2019-04" db="EMBL/GenBank/DDBJ databases">
        <title>Chromosome genome assembly for Takifugu flavidus.</title>
        <authorList>
            <person name="Xiao S."/>
        </authorList>
    </citation>
    <scope>NUCLEOTIDE SEQUENCE [LARGE SCALE GENOMIC DNA]</scope>
    <source>
        <strain evidence="2">HTHZ2018</strain>
        <tissue evidence="2">Muscle</tissue>
    </source>
</reference>
<feature type="region of interest" description="Disordered" evidence="1">
    <location>
        <begin position="1"/>
        <end position="77"/>
    </location>
</feature>
<evidence type="ECO:0000313" key="2">
    <source>
        <dbReference type="EMBL" id="TWW80197.1"/>
    </source>
</evidence>
<organism evidence="2 3">
    <name type="scientific">Takifugu flavidus</name>
    <name type="common">sansaifugu</name>
    <dbReference type="NCBI Taxonomy" id="433684"/>
    <lineage>
        <taxon>Eukaryota</taxon>
        <taxon>Metazoa</taxon>
        <taxon>Chordata</taxon>
        <taxon>Craniata</taxon>
        <taxon>Vertebrata</taxon>
        <taxon>Euteleostomi</taxon>
        <taxon>Actinopterygii</taxon>
        <taxon>Neopterygii</taxon>
        <taxon>Teleostei</taxon>
        <taxon>Neoteleostei</taxon>
        <taxon>Acanthomorphata</taxon>
        <taxon>Eupercaria</taxon>
        <taxon>Tetraodontiformes</taxon>
        <taxon>Tetradontoidea</taxon>
        <taxon>Tetraodontidae</taxon>
        <taxon>Takifugu</taxon>
    </lineage>
</organism>
<protein>
    <submittedName>
        <fullName evidence="2">Uncharacterized protein</fullName>
    </submittedName>
</protein>
<gene>
    <name evidence="2" type="ORF">D4764_01G0000120</name>
</gene>
<feature type="non-terminal residue" evidence="2">
    <location>
        <position position="77"/>
    </location>
</feature>
<dbReference type="EMBL" id="RHFK02000001">
    <property type="protein sequence ID" value="TWW80197.1"/>
    <property type="molecule type" value="Genomic_DNA"/>
</dbReference>
<accession>A0A5C6PP91</accession>
<comment type="caution">
    <text evidence="2">The sequence shown here is derived from an EMBL/GenBank/DDBJ whole genome shotgun (WGS) entry which is preliminary data.</text>
</comment>
<proteinExistence type="predicted"/>
<evidence type="ECO:0000256" key="1">
    <source>
        <dbReference type="SAM" id="MobiDB-lite"/>
    </source>
</evidence>
<dbReference type="AlphaFoldDB" id="A0A5C6PP91"/>
<evidence type="ECO:0000313" key="3">
    <source>
        <dbReference type="Proteomes" id="UP000324091"/>
    </source>
</evidence>
<keyword evidence="3" id="KW-1185">Reference proteome</keyword>